<dbReference type="Pfam" id="PF06133">
    <property type="entry name" value="Com_YlbF"/>
    <property type="match status" value="1"/>
</dbReference>
<dbReference type="OrthoDB" id="51533at2157"/>
<evidence type="ECO:0000313" key="1">
    <source>
        <dbReference type="EMBL" id="AKG92061.1"/>
    </source>
</evidence>
<protein>
    <recommendedName>
        <fullName evidence="3">YlbF family regulator</fullName>
    </recommendedName>
</protein>
<organism evidence="1 2">
    <name type="scientific">Geoglobus ahangari</name>
    <dbReference type="NCBI Taxonomy" id="113653"/>
    <lineage>
        <taxon>Archaea</taxon>
        <taxon>Methanobacteriati</taxon>
        <taxon>Methanobacteriota</taxon>
        <taxon>Archaeoglobi</taxon>
        <taxon>Archaeoglobales</taxon>
        <taxon>Archaeoglobaceae</taxon>
        <taxon>Geoglobus</taxon>
    </lineage>
</organism>
<gene>
    <name evidence="1" type="ORF">GAH_00598</name>
</gene>
<dbReference type="RefSeq" id="WP_048096692.1">
    <property type="nucleotide sequence ID" value="NZ_CP011267.1"/>
</dbReference>
<dbReference type="HOGENOM" id="CLU_2079295_0_0_2"/>
<dbReference type="InParanoid" id="A0A0F7DC17"/>
<accession>A0A0F7DC17</accession>
<dbReference type="InterPro" id="IPR023378">
    <property type="entry name" value="YheA/YmcA-like_dom_sf"/>
</dbReference>
<evidence type="ECO:0000313" key="2">
    <source>
        <dbReference type="Proteomes" id="UP000034723"/>
    </source>
</evidence>
<dbReference type="Gene3D" id="1.20.1500.10">
    <property type="entry name" value="YheA/YmcA-like"/>
    <property type="match status" value="1"/>
</dbReference>
<name>A0A0F7DC17_9EURY</name>
<dbReference type="STRING" id="113653.GAH_00598"/>
<dbReference type="Proteomes" id="UP000034723">
    <property type="component" value="Chromosome"/>
</dbReference>
<dbReference type="InterPro" id="IPR010368">
    <property type="entry name" value="Com_YlbF"/>
</dbReference>
<dbReference type="KEGG" id="gah:GAH_00598"/>
<sequence>MNDVIRQKAVDLAKSIAESEEYKEFVSTEEVLKQDELAQSLLIEFQEKQQEFISKQLMGEMDEALLDSLTSLQNRLNELDSVKNFMEAYTKLVNLLGEVGDLISQELDFDFGEVYRS</sequence>
<proteinExistence type="predicted"/>
<dbReference type="SUPFAM" id="SSF158622">
    <property type="entry name" value="YheA/YmcA-like"/>
    <property type="match status" value="1"/>
</dbReference>
<dbReference type="GeneID" id="24803178"/>
<evidence type="ECO:0008006" key="3">
    <source>
        <dbReference type="Google" id="ProtNLM"/>
    </source>
</evidence>
<dbReference type="EMBL" id="CP011267">
    <property type="protein sequence ID" value="AKG92061.1"/>
    <property type="molecule type" value="Genomic_DNA"/>
</dbReference>
<reference evidence="1 2" key="1">
    <citation type="submission" date="2015-04" db="EMBL/GenBank/DDBJ databases">
        <title>The complete genome sequence of the hyperthermophilic, obligate iron-reducing archaeon Geoglobus ahangari strain 234T.</title>
        <authorList>
            <person name="Manzella M.P."/>
            <person name="Holmes D.E."/>
            <person name="Rocheleau J.M."/>
            <person name="Chung A."/>
            <person name="Reguera G."/>
            <person name="Kashefi K."/>
        </authorList>
    </citation>
    <scope>NUCLEOTIDE SEQUENCE [LARGE SCALE GENOMIC DNA]</scope>
    <source>
        <strain evidence="1 2">234</strain>
    </source>
</reference>
<keyword evidence="2" id="KW-1185">Reference proteome</keyword>
<dbReference type="AlphaFoldDB" id="A0A0F7DC17"/>